<name>A0A1I8FC11_9PLAT</name>
<dbReference type="AlphaFoldDB" id="A0A1I8FC11"/>
<sequence length="165" mass="18255">QHFCPKYSSRAAGPRSNPNSKTQLEFNMSKMAAFNLLAAAVSPVLYWLLHCSARQAEREVHLHRLLRRHNPARPEAATWRTAACRWSSATGSAITAYATATSDCRTAASAFLRPTPTACMGARASRECNRRCNGNRDEFFCGAGCATASYEIHREQCECDRKPNA</sequence>
<dbReference type="WBParaSite" id="maker-unitig_28614-snap-gene-0.2-mRNA-1">
    <property type="protein sequence ID" value="maker-unitig_28614-snap-gene-0.2-mRNA-1"/>
    <property type="gene ID" value="maker-unitig_28614-snap-gene-0.2"/>
</dbReference>
<dbReference type="Proteomes" id="UP000095280">
    <property type="component" value="Unplaced"/>
</dbReference>
<accession>A0A1I8FC11</accession>
<evidence type="ECO:0000313" key="2">
    <source>
        <dbReference type="Proteomes" id="UP000095280"/>
    </source>
</evidence>
<evidence type="ECO:0000256" key="1">
    <source>
        <dbReference type="SAM" id="MobiDB-lite"/>
    </source>
</evidence>
<keyword evidence="2" id="KW-1185">Reference proteome</keyword>
<organism evidence="2 3">
    <name type="scientific">Macrostomum lignano</name>
    <dbReference type="NCBI Taxonomy" id="282301"/>
    <lineage>
        <taxon>Eukaryota</taxon>
        <taxon>Metazoa</taxon>
        <taxon>Spiralia</taxon>
        <taxon>Lophotrochozoa</taxon>
        <taxon>Platyhelminthes</taxon>
        <taxon>Rhabditophora</taxon>
        <taxon>Macrostomorpha</taxon>
        <taxon>Macrostomida</taxon>
        <taxon>Macrostomidae</taxon>
        <taxon>Macrostomum</taxon>
    </lineage>
</organism>
<protein>
    <submittedName>
        <fullName evidence="3">MYND-type domain-containing protein</fullName>
    </submittedName>
</protein>
<reference evidence="3" key="1">
    <citation type="submission" date="2016-11" db="UniProtKB">
        <authorList>
            <consortium name="WormBaseParasite"/>
        </authorList>
    </citation>
    <scope>IDENTIFICATION</scope>
</reference>
<proteinExistence type="predicted"/>
<feature type="region of interest" description="Disordered" evidence="1">
    <location>
        <begin position="1"/>
        <end position="20"/>
    </location>
</feature>
<evidence type="ECO:0000313" key="3">
    <source>
        <dbReference type="WBParaSite" id="maker-unitig_28614-snap-gene-0.2-mRNA-1"/>
    </source>
</evidence>